<feature type="domain" description="C2H2-type" evidence="10">
    <location>
        <begin position="313"/>
        <end position="341"/>
    </location>
</feature>
<accession>A0A182NCY1</accession>
<dbReference type="PROSITE" id="PS50157">
    <property type="entry name" value="ZINC_FINGER_C2H2_2"/>
    <property type="match status" value="2"/>
</dbReference>
<keyword evidence="5 8" id="KW-0862">Zinc</keyword>
<dbReference type="Gene3D" id="3.30.160.60">
    <property type="entry name" value="Classic Zinc Finger"/>
    <property type="match status" value="4"/>
</dbReference>
<dbReference type="VEuPathDB" id="VectorBase:ADIR005495"/>
<dbReference type="STRING" id="7168.A0A182NCY1"/>
<dbReference type="PANTHER" id="PTHR24381:SF393">
    <property type="entry name" value="CHROMATIN-LINKED ADAPTOR FOR MSL PROTEINS, ISOFORM B"/>
    <property type="match status" value="1"/>
</dbReference>
<feature type="binding site" evidence="8">
    <location>
        <position position="50"/>
    </location>
    <ligand>
        <name>Zn(2+)</name>
        <dbReference type="ChEBI" id="CHEBI:29105"/>
    </ligand>
</feature>
<dbReference type="PANTHER" id="PTHR24381">
    <property type="entry name" value="ZINC FINGER PROTEIN"/>
    <property type="match status" value="1"/>
</dbReference>
<dbReference type="GO" id="GO:0008270">
    <property type="term" value="F:zinc ion binding"/>
    <property type="evidence" value="ECO:0007669"/>
    <property type="project" value="UniProtKB-UniRule"/>
</dbReference>
<keyword evidence="13" id="KW-1185">Reference proteome</keyword>
<feature type="binding site" evidence="8">
    <location>
        <position position="7"/>
    </location>
    <ligand>
        <name>Zn(2+)</name>
        <dbReference type="ChEBI" id="CHEBI:29105"/>
    </ligand>
</feature>
<evidence type="ECO:0000313" key="12">
    <source>
        <dbReference type="EnsemblMetazoa" id="ADIR005495-PA"/>
    </source>
</evidence>
<keyword evidence="3" id="KW-0677">Repeat</keyword>
<dbReference type="InterPro" id="IPR013087">
    <property type="entry name" value="Znf_C2H2_type"/>
</dbReference>
<dbReference type="PROSITE" id="PS51915">
    <property type="entry name" value="ZAD"/>
    <property type="match status" value="1"/>
</dbReference>
<evidence type="ECO:0000256" key="2">
    <source>
        <dbReference type="ARBA" id="ARBA00022723"/>
    </source>
</evidence>
<dbReference type="Proteomes" id="UP000075884">
    <property type="component" value="Unassembled WGS sequence"/>
</dbReference>
<evidence type="ECO:0000256" key="6">
    <source>
        <dbReference type="ARBA" id="ARBA00023242"/>
    </source>
</evidence>
<dbReference type="GO" id="GO:0000977">
    <property type="term" value="F:RNA polymerase II transcription regulatory region sequence-specific DNA binding"/>
    <property type="evidence" value="ECO:0007669"/>
    <property type="project" value="TreeGrafter"/>
</dbReference>
<comment type="subcellular location">
    <subcellularLocation>
        <location evidence="1">Nucleus</location>
    </subcellularLocation>
</comment>
<evidence type="ECO:0000256" key="3">
    <source>
        <dbReference type="ARBA" id="ARBA00022737"/>
    </source>
</evidence>
<keyword evidence="4 7" id="KW-0863">Zinc-finger</keyword>
<dbReference type="SMART" id="SM00868">
    <property type="entry name" value="zf-AD"/>
    <property type="match status" value="1"/>
</dbReference>
<evidence type="ECO:0000256" key="9">
    <source>
        <dbReference type="SAM" id="MobiDB-lite"/>
    </source>
</evidence>
<dbReference type="GO" id="GO:0000981">
    <property type="term" value="F:DNA-binding transcription factor activity, RNA polymerase II-specific"/>
    <property type="evidence" value="ECO:0007669"/>
    <property type="project" value="TreeGrafter"/>
</dbReference>
<organism evidence="12 13">
    <name type="scientific">Anopheles dirus</name>
    <dbReference type="NCBI Taxonomy" id="7168"/>
    <lineage>
        <taxon>Eukaryota</taxon>
        <taxon>Metazoa</taxon>
        <taxon>Ecdysozoa</taxon>
        <taxon>Arthropoda</taxon>
        <taxon>Hexapoda</taxon>
        <taxon>Insecta</taxon>
        <taxon>Pterygota</taxon>
        <taxon>Neoptera</taxon>
        <taxon>Endopterygota</taxon>
        <taxon>Diptera</taxon>
        <taxon>Nematocera</taxon>
        <taxon>Culicoidea</taxon>
        <taxon>Culicidae</taxon>
        <taxon>Anophelinae</taxon>
        <taxon>Anopheles</taxon>
    </lineage>
</organism>
<dbReference type="EnsemblMetazoa" id="ADIR005495-RA">
    <property type="protein sequence ID" value="ADIR005495-PA"/>
    <property type="gene ID" value="ADIR005495"/>
</dbReference>
<evidence type="ECO:0000259" key="10">
    <source>
        <dbReference type="PROSITE" id="PS50157"/>
    </source>
</evidence>
<dbReference type="AlphaFoldDB" id="A0A182NCY1"/>
<dbReference type="PROSITE" id="PS00028">
    <property type="entry name" value="ZINC_FINGER_C2H2_1"/>
    <property type="match status" value="2"/>
</dbReference>
<evidence type="ECO:0000256" key="8">
    <source>
        <dbReference type="PROSITE-ProRule" id="PRU01263"/>
    </source>
</evidence>
<dbReference type="SMART" id="SM00355">
    <property type="entry name" value="ZnF_C2H2"/>
    <property type="match status" value="5"/>
</dbReference>
<feature type="region of interest" description="Disordered" evidence="9">
    <location>
        <begin position="164"/>
        <end position="193"/>
    </location>
</feature>
<reference evidence="12" key="2">
    <citation type="submission" date="2020-05" db="UniProtKB">
        <authorList>
            <consortium name="EnsemblMetazoa"/>
        </authorList>
    </citation>
    <scope>IDENTIFICATION</scope>
    <source>
        <strain evidence="12">WRAIR2</strain>
    </source>
</reference>
<dbReference type="SUPFAM" id="SSF57716">
    <property type="entry name" value="Glucocorticoid receptor-like (DNA-binding domain)"/>
    <property type="match status" value="1"/>
</dbReference>
<evidence type="ECO:0000256" key="5">
    <source>
        <dbReference type="ARBA" id="ARBA00022833"/>
    </source>
</evidence>
<evidence type="ECO:0000256" key="1">
    <source>
        <dbReference type="ARBA" id="ARBA00004123"/>
    </source>
</evidence>
<dbReference type="Pfam" id="PF00096">
    <property type="entry name" value="zf-C2H2"/>
    <property type="match status" value="1"/>
</dbReference>
<feature type="domain" description="C2H2-type" evidence="10">
    <location>
        <begin position="342"/>
        <end position="370"/>
    </location>
</feature>
<name>A0A182NCY1_9DIPT</name>
<evidence type="ECO:0008006" key="14">
    <source>
        <dbReference type="Google" id="ProtNLM"/>
    </source>
</evidence>
<evidence type="ECO:0000259" key="11">
    <source>
        <dbReference type="PROSITE" id="PS51915"/>
    </source>
</evidence>
<dbReference type="SUPFAM" id="SSF57667">
    <property type="entry name" value="beta-beta-alpha zinc fingers"/>
    <property type="match status" value="3"/>
</dbReference>
<protein>
    <recommendedName>
        <fullName evidence="14">Protein krueppel</fullName>
    </recommendedName>
</protein>
<evidence type="ECO:0000256" key="4">
    <source>
        <dbReference type="ARBA" id="ARBA00022771"/>
    </source>
</evidence>
<evidence type="ECO:0000256" key="7">
    <source>
        <dbReference type="PROSITE-ProRule" id="PRU00042"/>
    </source>
</evidence>
<dbReference type="Gene3D" id="3.40.1800.20">
    <property type="match status" value="1"/>
</dbReference>
<evidence type="ECO:0000313" key="13">
    <source>
        <dbReference type="Proteomes" id="UP000075884"/>
    </source>
</evidence>
<dbReference type="InterPro" id="IPR036236">
    <property type="entry name" value="Znf_C2H2_sf"/>
</dbReference>
<keyword evidence="6" id="KW-0539">Nucleus</keyword>
<dbReference type="FunFam" id="3.30.160.60:FF:001049">
    <property type="entry name" value="zinc finger protein 319"/>
    <property type="match status" value="1"/>
</dbReference>
<proteinExistence type="predicted"/>
<feature type="binding site" evidence="8">
    <location>
        <position position="53"/>
    </location>
    <ligand>
        <name>Zn(2+)</name>
        <dbReference type="ChEBI" id="CHEBI:29105"/>
    </ligand>
</feature>
<dbReference type="Pfam" id="PF07776">
    <property type="entry name" value="zf-AD"/>
    <property type="match status" value="1"/>
</dbReference>
<dbReference type="GO" id="GO:0005634">
    <property type="term" value="C:nucleus"/>
    <property type="evidence" value="ECO:0007669"/>
    <property type="project" value="UniProtKB-SubCell"/>
</dbReference>
<reference evidence="13" key="1">
    <citation type="submission" date="2013-03" db="EMBL/GenBank/DDBJ databases">
        <title>The Genome Sequence of Anopheles dirus WRAIR2.</title>
        <authorList>
            <consortium name="The Broad Institute Genomics Platform"/>
            <person name="Neafsey D.E."/>
            <person name="Walton C."/>
            <person name="Walker B."/>
            <person name="Young S.K."/>
            <person name="Zeng Q."/>
            <person name="Gargeya S."/>
            <person name="Fitzgerald M."/>
            <person name="Haas B."/>
            <person name="Abouelleil A."/>
            <person name="Allen A.W."/>
            <person name="Alvarado L."/>
            <person name="Arachchi H.M."/>
            <person name="Berlin A.M."/>
            <person name="Chapman S.B."/>
            <person name="Gainer-Dewar J."/>
            <person name="Goldberg J."/>
            <person name="Griggs A."/>
            <person name="Gujja S."/>
            <person name="Hansen M."/>
            <person name="Howarth C."/>
            <person name="Imamovic A."/>
            <person name="Ireland A."/>
            <person name="Larimer J."/>
            <person name="McCowan C."/>
            <person name="Murphy C."/>
            <person name="Pearson M."/>
            <person name="Poon T.W."/>
            <person name="Priest M."/>
            <person name="Roberts A."/>
            <person name="Saif S."/>
            <person name="Shea T."/>
            <person name="Sisk P."/>
            <person name="Sykes S."/>
            <person name="Wortman J."/>
            <person name="Nusbaum C."/>
            <person name="Birren B."/>
        </authorList>
    </citation>
    <scope>NUCLEOTIDE SEQUENCE [LARGE SCALE GENOMIC DNA]</scope>
    <source>
        <strain evidence="13">WRAIR2</strain>
    </source>
</reference>
<feature type="domain" description="ZAD" evidence="11">
    <location>
        <begin position="2"/>
        <end position="77"/>
    </location>
</feature>
<keyword evidence="2 8" id="KW-0479">Metal-binding</keyword>
<sequence length="379" mass="43852">MSLCRACLHPEADVYLSLFAKVDQVPLEQMFHTLTGLSVSREDGLPRYVCQECSNGIVAFSNFRQKCIESDERLHILLNTPEDIYSQSTEPEGTEGLQQDSTLENEANLIVKEEIYCEDNDLYEEKLHTKADSLTIEPVHQNESHSEQHDVLDEVEAEGIDIFDSSADEKSVEIEDIDTDNGNQHSSEEVSPMEERHNQELSICCGCPKMQFASSAELMQHSADVHRKERVHNNVRPYECHICFNRFISHAWLVQHQQNPYREKKFACKHHLRAHQNVHTGKRTLKCRHCDKCFAYYTDRRVHEFEHENIHLHQCTHCAKTYSRNFKLQDHIRRVHTGERPFACTECADKFFQRCELTAHQRVAHGKSADGSVYGGIEK</sequence>
<feature type="binding site" evidence="8">
    <location>
        <position position="4"/>
    </location>
    <ligand>
        <name>Zn(2+)</name>
        <dbReference type="ChEBI" id="CHEBI:29105"/>
    </ligand>
</feature>
<dbReference type="InterPro" id="IPR012934">
    <property type="entry name" value="Znf_AD"/>
</dbReference>